<accession>G5ETM2</accession>
<dbReference type="SUPFAM" id="SSF46689">
    <property type="entry name" value="Homeodomain-like"/>
    <property type="match status" value="1"/>
</dbReference>
<feature type="domain" description="HTH tetR-type" evidence="5">
    <location>
        <begin position="36"/>
        <end position="96"/>
    </location>
</feature>
<dbReference type="Pfam" id="PF00440">
    <property type="entry name" value="TetR_N"/>
    <property type="match status" value="1"/>
</dbReference>
<sequence>MLWALTPKMHLSIVCSDEIIAVMQKKEQSLRERRREQTWTAIHEAALKRVREHGMRGTTVEEIAQEAGVSPRTFFNYFPSKEDAVLGLREPVVSEEILETDRAHEDDNTIIRVTHLLWEVIFQSFHYAKGKDPRAPYQEFPESAKRMKMHYMKCEQVLTEYLNTIDWVAFDAAGRRGPFPRRNPADPLTDHFRERSRAKVQLASAVLRQLEFARDLEDKEDIARHIRQTVKTFQFLLFEQNRPAI</sequence>
<keyword evidence="2 4" id="KW-0238">DNA-binding</keyword>
<dbReference type="InterPro" id="IPR023772">
    <property type="entry name" value="DNA-bd_HTH_TetR-type_CS"/>
</dbReference>
<reference evidence="6 7" key="1">
    <citation type="submission" date="2011-08" db="EMBL/GenBank/DDBJ databases">
        <title>The Genome Sequence of Rothia mucilaginosa M508.</title>
        <authorList>
            <consortium name="The Broad Institute Genome Sequencing Platform"/>
            <consortium name="The Broad Institute Genome Sequencing Center for Infectious Disease"/>
            <person name="Earl A."/>
            <person name="Ward D."/>
            <person name="Feldgarden M."/>
            <person name="Gevers D."/>
            <person name="Sibley C.D."/>
            <person name="Field T.R."/>
            <person name="Grinwis M."/>
            <person name="Eshaghurshan C.S."/>
            <person name="Surette M.G."/>
            <person name="Young S.K."/>
            <person name="Zeng Q."/>
            <person name="Gargeya S."/>
            <person name="Fitzgerald M."/>
            <person name="Haas B."/>
            <person name="Abouelleil A."/>
            <person name="Alvarado L."/>
            <person name="Arachchi H.M."/>
            <person name="Berlin A."/>
            <person name="Brown A."/>
            <person name="Chapman S.B."/>
            <person name="Chen Z."/>
            <person name="Dunbar C."/>
            <person name="Freedman E."/>
            <person name="Gearin G."/>
            <person name="Gellesch M."/>
            <person name="Goldberg J."/>
            <person name="Griggs A."/>
            <person name="Gujja S."/>
            <person name="Heiman D."/>
            <person name="Howarth C."/>
            <person name="Larson L."/>
            <person name="Lui A."/>
            <person name="MacDonald P.J.P."/>
            <person name="Montmayeur A."/>
            <person name="Murphy C."/>
            <person name="Neiman D."/>
            <person name="Pearson M."/>
            <person name="Priest M."/>
            <person name="Roberts A."/>
            <person name="Saif S."/>
            <person name="Shea T."/>
            <person name="Shenoy N."/>
            <person name="Sisk P."/>
            <person name="Stolte C."/>
            <person name="Sykes S."/>
            <person name="Wortman J."/>
            <person name="Nusbaum C."/>
            <person name="Birren B."/>
        </authorList>
    </citation>
    <scope>NUCLEOTIDE SEQUENCE [LARGE SCALE GENOMIC DNA]</scope>
    <source>
        <strain evidence="6 7">M508</strain>
    </source>
</reference>
<dbReference type="GO" id="GO:0003700">
    <property type="term" value="F:DNA-binding transcription factor activity"/>
    <property type="evidence" value="ECO:0007669"/>
    <property type="project" value="TreeGrafter"/>
</dbReference>
<evidence type="ECO:0000256" key="4">
    <source>
        <dbReference type="PROSITE-ProRule" id="PRU00335"/>
    </source>
</evidence>
<organism evidence="6 7">
    <name type="scientific">Rothia mucilaginosa M508</name>
    <dbReference type="NCBI Taxonomy" id="563033"/>
    <lineage>
        <taxon>Bacteria</taxon>
        <taxon>Bacillati</taxon>
        <taxon>Actinomycetota</taxon>
        <taxon>Actinomycetes</taxon>
        <taxon>Micrococcales</taxon>
        <taxon>Micrococcaceae</taxon>
        <taxon>Rothia</taxon>
    </lineage>
</organism>
<dbReference type="InterPro" id="IPR009057">
    <property type="entry name" value="Homeodomain-like_sf"/>
</dbReference>
<feature type="DNA-binding region" description="H-T-H motif" evidence="4">
    <location>
        <begin position="59"/>
        <end position="78"/>
    </location>
</feature>
<keyword evidence="3" id="KW-0804">Transcription</keyword>
<dbReference type="PANTHER" id="PTHR30055:SF234">
    <property type="entry name" value="HTH-TYPE TRANSCRIPTIONAL REGULATOR BETI"/>
    <property type="match status" value="1"/>
</dbReference>
<dbReference type="Proteomes" id="UP000004897">
    <property type="component" value="Unassembled WGS sequence"/>
</dbReference>
<dbReference type="InterPro" id="IPR001647">
    <property type="entry name" value="HTH_TetR"/>
</dbReference>
<name>G5ETM2_9MICC</name>
<dbReference type="PROSITE" id="PS01081">
    <property type="entry name" value="HTH_TETR_1"/>
    <property type="match status" value="1"/>
</dbReference>
<dbReference type="PROSITE" id="PS50977">
    <property type="entry name" value="HTH_TETR_2"/>
    <property type="match status" value="1"/>
</dbReference>
<gene>
    <name evidence="6" type="ORF">HMPREF0737_01632</name>
</gene>
<keyword evidence="1" id="KW-0805">Transcription regulation</keyword>
<evidence type="ECO:0000256" key="1">
    <source>
        <dbReference type="ARBA" id="ARBA00023015"/>
    </source>
</evidence>
<dbReference type="PATRIC" id="fig|563033.4.peg.1630"/>
<dbReference type="PANTHER" id="PTHR30055">
    <property type="entry name" value="HTH-TYPE TRANSCRIPTIONAL REGULATOR RUTR"/>
    <property type="match status" value="1"/>
</dbReference>
<proteinExistence type="predicted"/>
<evidence type="ECO:0000313" key="6">
    <source>
        <dbReference type="EMBL" id="EHB87298.1"/>
    </source>
</evidence>
<dbReference type="InterPro" id="IPR050109">
    <property type="entry name" value="HTH-type_TetR-like_transc_reg"/>
</dbReference>
<evidence type="ECO:0000256" key="3">
    <source>
        <dbReference type="ARBA" id="ARBA00023163"/>
    </source>
</evidence>
<evidence type="ECO:0000256" key="2">
    <source>
        <dbReference type="ARBA" id="ARBA00023125"/>
    </source>
</evidence>
<dbReference type="EMBL" id="ACSB01000013">
    <property type="protein sequence ID" value="EHB87298.1"/>
    <property type="molecule type" value="Genomic_DNA"/>
</dbReference>
<dbReference type="PRINTS" id="PR00455">
    <property type="entry name" value="HTHTETR"/>
</dbReference>
<evidence type="ECO:0000259" key="5">
    <source>
        <dbReference type="PROSITE" id="PS50977"/>
    </source>
</evidence>
<evidence type="ECO:0000313" key="7">
    <source>
        <dbReference type="Proteomes" id="UP000004897"/>
    </source>
</evidence>
<protein>
    <recommendedName>
        <fullName evidence="5">HTH tetR-type domain-containing protein</fullName>
    </recommendedName>
</protein>
<dbReference type="GO" id="GO:0000976">
    <property type="term" value="F:transcription cis-regulatory region binding"/>
    <property type="evidence" value="ECO:0007669"/>
    <property type="project" value="TreeGrafter"/>
</dbReference>
<dbReference type="HOGENOM" id="CLU_069356_2_3_11"/>
<comment type="caution">
    <text evidence="6">The sequence shown here is derived from an EMBL/GenBank/DDBJ whole genome shotgun (WGS) entry which is preliminary data.</text>
</comment>
<dbReference type="Gene3D" id="1.10.357.10">
    <property type="entry name" value="Tetracycline Repressor, domain 2"/>
    <property type="match status" value="1"/>
</dbReference>
<dbReference type="AlphaFoldDB" id="G5ETM2"/>